<protein>
    <submittedName>
        <fullName evidence="2">Uncharacterized protein</fullName>
    </submittedName>
</protein>
<keyword evidence="3" id="KW-1185">Reference proteome</keyword>
<dbReference type="PANTHER" id="PTHR47194">
    <property type="entry name" value="SORTING NEXIN-29-RELATED"/>
    <property type="match status" value="1"/>
</dbReference>
<dbReference type="Proteomes" id="UP001163046">
    <property type="component" value="Unassembled WGS sequence"/>
</dbReference>
<sequence length="184" mass="21120">MKQQENFNVAKIQSLSRENELLKHQLKKYVGAVQALRSDIHGKSSETVEVLSGIRQDDILPPLPPERSTEQARQSEEAEEYKRKLIQVADLHGELLEFNERLHKQLNCYQYQVRRLREELVNLRGPLPEDLENPNDATSLSDFDPTVMSVGTRPLVNVWIPSVFLRGPFIKCASCVSGLREDKR</sequence>
<dbReference type="OrthoDB" id="6022197at2759"/>
<name>A0A9X0CS51_9CNID</name>
<feature type="compositionally biased region" description="Basic and acidic residues" evidence="1">
    <location>
        <begin position="67"/>
        <end position="78"/>
    </location>
</feature>
<organism evidence="2 3">
    <name type="scientific">Desmophyllum pertusum</name>
    <dbReference type="NCBI Taxonomy" id="174260"/>
    <lineage>
        <taxon>Eukaryota</taxon>
        <taxon>Metazoa</taxon>
        <taxon>Cnidaria</taxon>
        <taxon>Anthozoa</taxon>
        <taxon>Hexacorallia</taxon>
        <taxon>Scleractinia</taxon>
        <taxon>Caryophylliina</taxon>
        <taxon>Caryophylliidae</taxon>
        <taxon>Desmophyllum</taxon>
    </lineage>
</organism>
<proteinExistence type="predicted"/>
<dbReference type="EMBL" id="MU826830">
    <property type="protein sequence ID" value="KAJ7373481.1"/>
    <property type="molecule type" value="Genomic_DNA"/>
</dbReference>
<comment type="caution">
    <text evidence="2">The sequence shown here is derived from an EMBL/GenBank/DDBJ whole genome shotgun (WGS) entry which is preliminary data.</text>
</comment>
<evidence type="ECO:0000313" key="3">
    <source>
        <dbReference type="Proteomes" id="UP001163046"/>
    </source>
</evidence>
<dbReference type="AlphaFoldDB" id="A0A9X0CS51"/>
<dbReference type="PANTHER" id="PTHR47194:SF3">
    <property type="entry name" value="SORTING NEXIN 29"/>
    <property type="match status" value="1"/>
</dbReference>
<reference evidence="2" key="1">
    <citation type="submission" date="2023-01" db="EMBL/GenBank/DDBJ databases">
        <title>Genome assembly of the deep-sea coral Lophelia pertusa.</title>
        <authorList>
            <person name="Herrera S."/>
            <person name="Cordes E."/>
        </authorList>
    </citation>
    <scope>NUCLEOTIDE SEQUENCE</scope>
    <source>
        <strain evidence="2">USNM1676648</strain>
        <tissue evidence="2">Polyp</tissue>
    </source>
</reference>
<evidence type="ECO:0000313" key="2">
    <source>
        <dbReference type="EMBL" id="KAJ7373481.1"/>
    </source>
</evidence>
<accession>A0A9X0CS51</accession>
<feature type="region of interest" description="Disordered" evidence="1">
    <location>
        <begin position="55"/>
        <end position="78"/>
    </location>
</feature>
<evidence type="ECO:0000256" key="1">
    <source>
        <dbReference type="SAM" id="MobiDB-lite"/>
    </source>
</evidence>
<gene>
    <name evidence="2" type="ORF">OS493_011075</name>
</gene>